<evidence type="ECO:0000256" key="2">
    <source>
        <dbReference type="ARBA" id="ARBA00022801"/>
    </source>
</evidence>
<organism evidence="5 6">
    <name type="scientific">Streptomyces endocoffeicus</name>
    <dbReference type="NCBI Taxonomy" id="2898945"/>
    <lineage>
        <taxon>Bacteria</taxon>
        <taxon>Bacillati</taxon>
        <taxon>Actinomycetota</taxon>
        <taxon>Actinomycetes</taxon>
        <taxon>Kitasatosporales</taxon>
        <taxon>Streptomycetaceae</taxon>
        <taxon>Streptomyces</taxon>
    </lineage>
</organism>
<evidence type="ECO:0000313" key="6">
    <source>
        <dbReference type="Proteomes" id="UP000621510"/>
    </source>
</evidence>
<dbReference type="PROSITE" id="PS00122">
    <property type="entry name" value="CARBOXYLESTERASE_B_1"/>
    <property type="match status" value="1"/>
</dbReference>
<dbReference type="EMBL" id="JAERRG010000013">
    <property type="protein sequence ID" value="MBL1116346.1"/>
    <property type="molecule type" value="Genomic_DNA"/>
</dbReference>
<evidence type="ECO:0000259" key="4">
    <source>
        <dbReference type="Pfam" id="PF00135"/>
    </source>
</evidence>
<dbReference type="RefSeq" id="WP_201854237.1">
    <property type="nucleotide sequence ID" value="NZ_JAERRG010000013.1"/>
</dbReference>
<keyword evidence="6" id="KW-1185">Reference proteome</keyword>
<dbReference type="EC" id="3.1.1.-" evidence="3"/>
<dbReference type="Proteomes" id="UP000621510">
    <property type="component" value="Unassembled WGS sequence"/>
</dbReference>
<evidence type="ECO:0000256" key="3">
    <source>
        <dbReference type="RuleBase" id="RU361235"/>
    </source>
</evidence>
<proteinExistence type="inferred from homology"/>
<dbReference type="SUPFAM" id="SSF53474">
    <property type="entry name" value="alpha/beta-Hydrolases"/>
    <property type="match status" value="1"/>
</dbReference>
<dbReference type="PANTHER" id="PTHR11559">
    <property type="entry name" value="CARBOXYLESTERASE"/>
    <property type="match status" value="1"/>
</dbReference>
<accession>A0ABS1PV83</accession>
<dbReference type="Pfam" id="PF00135">
    <property type="entry name" value="COesterase"/>
    <property type="match status" value="1"/>
</dbReference>
<name>A0ABS1PV83_9ACTN</name>
<comment type="caution">
    <text evidence="5">The sequence shown here is derived from an EMBL/GenBank/DDBJ whole genome shotgun (WGS) entry which is preliminary data.</text>
</comment>
<evidence type="ECO:0000256" key="1">
    <source>
        <dbReference type="ARBA" id="ARBA00005964"/>
    </source>
</evidence>
<comment type="similarity">
    <text evidence="1 3">Belongs to the type-B carboxylesterase/lipase family.</text>
</comment>
<feature type="domain" description="Carboxylesterase type B" evidence="4">
    <location>
        <begin position="8"/>
        <end position="482"/>
    </location>
</feature>
<dbReference type="InterPro" id="IPR019826">
    <property type="entry name" value="Carboxylesterase_B_AS"/>
</dbReference>
<reference evidence="5 6" key="1">
    <citation type="submission" date="2021-01" db="EMBL/GenBank/DDBJ databases">
        <title>WGS of actinomycetes isolated from Thailand.</title>
        <authorList>
            <person name="Thawai C."/>
        </authorList>
    </citation>
    <scope>NUCLEOTIDE SEQUENCE [LARGE SCALE GENOMIC DNA]</scope>
    <source>
        <strain evidence="5 6">CA3R110</strain>
    </source>
</reference>
<dbReference type="InterPro" id="IPR002018">
    <property type="entry name" value="CarbesteraseB"/>
</dbReference>
<protein>
    <recommendedName>
        <fullName evidence="3">Carboxylic ester hydrolase</fullName>
        <ecNumber evidence="3">3.1.1.-</ecNumber>
    </recommendedName>
</protein>
<gene>
    <name evidence="5" type="ORF">JK364_28695</name>
</gene>
<dbReference type="InterPro" id="IPR050309">
    <property type="entry name" value="Type-B_Carboxylest/Lipase"/>
</dbReference>
<sequence length="500" mass="52316">MSKDVHGPRVTVEGGTVEGRLLEGVASFLGVPYAAPPFGSNRMRPPQPVVPWQGVRDAGRMGPTAPKGDYPPAFRRLFLEVEIEGEECLNLNVWTPDPKVSGLPVLVWIHGGSFANGSNSVAAYDGSAFARSGVVCVAINYRLAAEGFLFLGDGAANLGLQDQVAALEWVRDNIAAFGGDPGNVTVAGESAGAMSIATLLAMPSAAGLFARAITQSGAAANTITAEQGLAVSNLLAEALDVPATRDAIAAVPLDRLVRAAAEAVTEVQTNADPAKWESLAGSGLPFAPVIDGTVLPAHPLDAARAGTSAPVPLLTGWNRDENRLVLVGMNMLDAIDESTLLAAAGAYGLGPEAVEIYRAARPGATPADLFAALSTDSSYALPALRYAEARIAGGTGPTWVYRFDHLEPTDNHGFGACHASEVPFVFRTEGHDSVRALIGDHPSPTAAATAHEVWVSFAREGTPGWEPYDTTRRPTALISEKVRVVDDPAPDERHAWDGIR</sequence>
<evidence type="ECO:0000313" key="5">
    <source>
        <dbReference type="EMBL" id="MBL1116346.1"/>
    </source>
</evidence>
<dbReference type="Gene3D" id="3.40.50.1820">
    <property type="entry name" value="alpha/beta hydrolase"/>
    <property type="match status" value="1"/>
</dbReference>
<dbReference type="InterPro" id="IPR029058">
    <property type="entry name" value="AB_hydrolase_fold"/>
</dbReference>
<keyword evidence="2 3" id="KW-0378">Hydrolase</keyword>